<evidence type="ECO:0000256" key="4">
    <source>
        <dbReference type="ARBA" id="ARBA00013089"/>
    </source>
</evidence>
<dbReference type="PANTHER" id="PTHR30511:SF0">
    <property type="entry name" value="ALANINE RACEMASE, CATABOLIC-RELATED"/>
    <property type="match status" value="1"/>
</dbReference>
<dbReference type="RefSeq" id="WP_094472503.1">
    <property type="nucleotide sequence ID" value="NZ_NOXT01000060.1"/>
</dbReference>
<dbReference type="EMBL" id="NOXT01000060">
    <property type="protein sequence ID" value="OYQ35143.1"/>
    <property type="molecule type" value="Genomic_DNA"/>
</dbReference>
<dbReference type="InterPro" id="IPR020622">
    <property type="entry name" value="Ala_racemase_pyridoxalP-BS"/>
</dbReference>
<dbReference type="SUPFAM" id="SSF50621">
    <property type="entry name" value="Alanine racemase C-terminal domain-like"/>
    <property type="match status" value="1"/>
</dbReference>
<dbReference type="OrthoDB" id="9813814at2"/>
<evidence type="ECO:0000256" key="3">
    <source>
        <dbReference type="ARBA" id="ARBA00007880"/>
    </source>
</evidence>
<evidence type="ECO:0000256" key="1">
    <source>
        <dbReference type="ARBA" id="ARBA00000316"/>
    </source>
</evidence>
<dbReference type="InterPro" id="IPR011079">
    <property type="entry name" value="Ala_racemase_C"/>
</dbReference>
<comment type="caution">
    <text evidence="10">The sequence shown here is derived from an EMBL/GenBank/DDBJ whole genome shotgun (WGS) entry which is preliminary data.</text>
</comment>
<reference evidence="10 11" key="1">
    <citation type="submission" date="2017-07" db="EMBL/GenBank/DDBJ databases">
        <title>Sandarakinorhabdus cyanobacteriorum sp. nov., a novel bacterium isolated from cyanobacterial aggregates in a eutrophic lake.</title>
        <authorList>
            <person name="Cai H."/>
        </authorList>
    </citation>
    <scope>NUCLEOTIDE SEQUENCE [LARGE SCALE GENOMIC DNA]</scope>
    <source>
        <strain evidence="10 11">TH057</strain>
    </source>
</reference>
<dbReference type="Proteomes" id="UP000216991">
    <property type="component" value="Unassembled WGS sequence"/>
</dbReference>
<dbReference type="Pfam" id="PF01168">
    <property type="entry name" value="Ala_racemase_N"/>
    <property type="match status" value="1"/>
</dbReference>
<comment type="catalytic activity">
    <reaction evidence="1">
        <text>L-alanine = D-alanine</text>
        <dbReference type="Rhea" id="RHEA:20249"/>
        <dbReference type="ChEBI" id="CHEBI:57416"/>
        <dbReference type="ChEBI" id="CHEBI:57972"/>
        <dbReference type="EC" id="5.1.1.1"/>
    </reaction>
</comment>
<dbReference type="InterPro" id="IPR009006">
    <property type="entry name" value="Ala_racemase/Decarboxylase_C"/>
</dbReference>
<organism evidence="10 11">
    <name type="scientific">Sandarakinorhabdus cyanobacteriorum</name>
    <dbReference type="NCBI Taxonomy" id="1981098"/>
    <lineage>
        <taxon>Bacteria</taxon>
        <taxon>Pseudomonadati</taxon>
        <taxon>Pseudomonadota</taxon>
        <taxon>Alphaproteobacteria</taxon>
        <taxon>Sphingomonadales</taxon>
        <taxon>Sphingosinicellaceae</taxon>
        <taxon>Sandarakinorhabdus</taxon>
    </lineage>
</organism>
<dbReference type="GO" id="GO:0030170">
    <property type="term" value="F:pyridoxal phosphate binding"/>
    <property type="evidence" value="ECO:0007669"/>
    <property type="project" value="TreeGrafter"/>
</dbReference>
<feature type="binding site" evidence="8">
    <location>
        <position position="302"/>
    </location>
    <ligand>
        <name>substrate</name>
    </ligand>
</feature>
<evidence type="ECO:0000256" key="5">
    <source>
        <dbReference type="ARBA" id="ARBA00022898"/>
    </source>
</evidence>
<dbReference type="AlphaFoldDB" id="A0A255Z0W7"/>
<feature type="binding site" evidence="8">
    <location>
        <position position="139"/>
    </location>
    <ligand>
        <name>substrate</name>
    </ligand>
</feature>
<accession>A0A255Z0W7</accession>
<keyword evidence="6" id="KW-0413">Isomerase</keyword>
<evidence type="ECO:0000256" key="2">
    <source>
        <dbReference type="ARBA" id="ARBA00001933"/>
    </source>
</evidence>
<dbReference type="InterPro" id="IPR001608">
    <property type="entry name" value="Ala_racemase_N"/>
</dbReference>
<dbReference type="GO" id="GO:0030632">
    <property type="term" value="P:D-alanine biosynthetic process"/>
    <property type="evidence" value="ECO:0007669"/>
    <property type="project" value="TreeGrafter"/>
</dbReference>
<evidence type="ECO:0000259" key="9">
    <source>
        <dbReference type="SMART" id="SM01005"/>
    </source>
</evidence>
<keyword evidence="5 7" id="KW-0663">Pyridoxal phosphate</keyword>
<name>A0A255Z0W7_9SPHN</name>
<dbReference type="Pfam" id="PF00842">
    <property type="entry name" value="Ala_racemase_C"/>
    <property type="match status" value="1"/>
</dbReference>
<dbReference type="Gene3D" id="3.20.20.10">
    <property type="entry name" value="Alanine racemase"/>
    <property type="match status" value="1"/>
</dbReference>
<comment type="similarity">
    <text evidence="3">Belongs to the alanine racemase family.</text>
</comment>
<evidence type="ECO:0000313" key="10">
    <source>
        <dbReference type="EMBL" id="OYQ35143.1"/>
    </source>
</evidence>
<keyword evidence="11" id="KW-1185">Reference proteome</keyword>
<dbReference type="PRINTS" id="PR00992">
    <property type="entry name" value="ALARACEMASE"/>
</dbReference>
<dbReference type="PROSITE" id="PS00395">
    <property type="entry name" value="ALANINE_RACEMASE"/>
    <property type="match status" value="1"/>
</dbReference>
<dbReference type="Gene3D" id="2.40.37.10">
    <property type="entry name" value="Lyase, Ornithine Decarboxylase, Chain A, domain 1"/>
    <property type="match status" value="1"/>
</dbReference>
<feature type="modified residue" description="N6-(pyridoxal phosphate)lysine" evidence="7">
    <location>
        <position position="47"/>
    </location>
</feature>
<dbReference type="GO" id="GO:0008784">
    <property type="term" value="F:alanine racemase activity"/>
    <property type="evidence" value="ECO:0007669"/>
    <property type="project" value="UniProtKB-EC"/>
</dbReference>
<dbReference type="InterPro" id="IPR000821">
    <property type="entry name" value="Ala_racemase"/>
</dbReference>
<evidence type="ECO:0000256" key="8">
    <source>
        <dbReference type="PIRSR" id="PIRSR600821-52"/>
    </source>
</evidence>
<evidence type="ECO:0000313" key="11">
    <source>
        <dbReference type="Proteomes" id="UP000216991"/>
    </source>
</evidence>
<gene>
    <name evidence="10" type="ORF">CHU93_01855</name>
</gene>
<evidence type="ECO:0000256" key="6">
    <source>
        <dbReference type="ARBA" id="ARBA00023235"/>
    </source>
</evidence>
<proteinExistence type="inferred from homology"/>
<dbReference type="SMART" id="SM01005">
    <property type="entry name" value="Ala_racemase_C"/>
    <property type="match status" value="1"/>
</dbReference>
<evidence type="ECO:0000256" key="7">
    <source>
        <dbReference type="PIRSR" id="PIRSR600821-50"/>
    </source>
</evidence>
<dbReference type="EC" id="5.1.1.1" evidence="4"/>
<feature type="domain" description="Alanine racemase C-terminal" evidence="9">
    <location>
        <begin position="233"/>
        <end position="354"/>
    </location>
</feature>
<protein>
    <recommendedName>
        <fullName evidence="4">alanine racemase</fullName>
        <ecNumber evidence="4">5.1.1.1</ecNumber>
    </recommendedName>
</protein>
<dbReference type="PANTHER" id="PTHR30511">
    <property type="entry name" value="ALANINE RACEMASE"/>
    <property type="match status" value="1"/>
</dbReference>
<dbReference type="GO" id="GO:0005829">
    <property type="term" value="C:cytosol"/>
    <property type="evidence" value="ECO:0007669"/>
    <property type="project" value="TreeGrafter"/>
</dbReference>
<dbReference type="SUPFAM" id="SSF51419">
    <property type="entry name" value="PLP-binding barrel"/>
    <property type="match status" value="1"/>
</dbReference>
<dbReference type="InterPro" id="IPR029066">
    <property type="entry name" value="PLP-binding_barrel"/>
</dbReference>
<sequence>MNKAANPCGVDVIPPFEARLLLDGDALVANWRDFAACGRAEAGAAIKADGYGLGARAVLERLAAAGCRRFYVAHWHEVPPLLPLPAGVTLSVLHGISAEAMPAARNLPAEPVLATAAQVALWRQTGRPVELMVDTGMNRLGLAPDAVAGIAAGLPIAVLHSHLACTENPAHPLNEAQRACFADVAARVPAGLYALANSAGAALGPAWHFDLIRPGVGLYGGGLLPDGRPSRTVARMAARIIQLRDVPAGAAVGYGAAFVATRPSRIATAAIGYADGYARGLSNAGWALADGVRCPAAGRISMDLAAFDVTDAPPLAEGDWLEIPFDPEAMAALSGRTSYELLVALGHRFERVWR</sequence>
<comment type="cofactor">
    <cofactor evidence="2 7">
        <name>pyridoxal 5'-phosphate</name>
        <dbReference type="ChEBI" id="CHEBI:597326"/>
    </cofactor>
</comment>